<gene>
    <name evidence="1" type="ORF">TPSB3V08_LOCUS5421</name>
</gene>
<dbReference type="AlphaFoldDB" id="A0A7R9H2H8"/>
<protein>
    <submittedName>
        <fullName evidence="1">Uncharacterized protein</fullName>
    </submittedName>
</protein>
<name>A0A7R9H2H8_TIMPO</name>
<dbReference type="Pfam" id="PF00612">
    <property type="entry name" value="IQ"/>
    <property type="match status" value="1"/>
</dbReference>
<dbReference type="InterPro" id="IPR000048">
    <property type="entry name" value="IQ_motif_EF-hand-BS"/>
</dbReference>
<dbReference type="EMBL" id="OD002889">
    <property type="protein sequence ID" value="CAD7406467.1"/>
    <property type="molecule type" value="Genomic_DNA"/>
</dbReference>
<dbReference type="SMART" id="SM00015">
    <property type="entry name" value="IQ"/>
    <property type="match status" value="1"/>
</dbReference>
<organism evidence="1">
    <name type="scientific">Timema poppense</name>
    <name type="common">Walking stick</name>
    <dbReference type="NCBI Taxonomy" id="170557"/>
    <lineage>
        <taxon>Eukaryota</taxon>
        <taxon>Metazoa</taxon>
        <taxon>Ecdysozoa</taxon>
        <taxon>Arthropoda</taxon>
        <taxon>Hexapoda</taxon>
        <taxon>Insecta</taxon>
        <taxon>Pterygota</taxon>
        <taxon>Neoptera</taxon>
        <taxon>Polyneoptera</taxon>
        <taxon>Phasmatodea</taxon>
        <taxon>Timematodea</taxon>
        <taxon>Timematoidea</taxon>
        <taxon>Timematidae</taxon>
        <taxon>Timema</taxon>
    </lineage>
</organism>
<dbReference type="PROSITE" id="PS50096">
    <property type="entry name" value="IQ"/>
    <property type="match status" value="1"/>
</dbReference>
<dbReference type="Gene3D" id="1.20.5.190">
    <property type="match status" value="1"/>
</dbReference>
<reference evidence="1" key="1">
    <citation type="submission" date="2020-11" db="EMBL/GenBank/DDBJ databases">
        <authorList>
            <person name="Tran Van P."/>
        </authorList>
    </citation>
    <scope>NUCLEOTIDE SEQUENCE</scope>
</reference>
<accession>A0A7R9H2H8</accession>
<proteinExistence type="predicted"/>
<evidence type="ECO:0000313" key="1">
    <source>
        <dbReference type="EMBL" id="CAD7406467.1"/>
    </source>
</evidence>
<sequence>MIVLQFKNVLQKVEIISMKDKENCLARTANMKITEESAVITIQKHYRGYQTRKHYGPLLKASSGKMNTATASFMRPFCKKWKAKSIFQVLLMYRSARYQDLVYFSQQVKKESGFKLRTVVIAGPTRLARGIMGVKGKRKDLRYTRNELLLRPLALSSESLKLILWDGGREGERHGVASQPTKVSFRANKNRWITETVDGASYRTGLAEKSYVWKYQFYRERGKFLCQYFEHPLEYNLSMFITCYIFLFFVMKPPFSIEKCQSNRYLITIIDVKKEAGIQ</sequence>